<name>A0ABC9NBS3_BACUC</name>
<dbReference type="Proteomes" id="UP000004110">
    <property type="component" value="Unassembled WGS sequence"/>
</dbReference>
<evidence type="ECO:0000313" key="2">
    <source>
        <dbReference type="Proteomes" id="UP000004110"/>
    </source>
</evidence>
<organism evidence="1 2">
    <name type="scientific">Bacteroides uniformis (strain ATCC 8492 / DSM 6597 / CCUG 4942 / CIP 103695 / JCM 5828 / KCTC 5204 / NCTC 13054 / VPI 0061)</name>
    <dbReference type="NCBI Taxonomy" id="411479"/>
    <lineage>
        <taxon>Bacteria</taxon>
        <taxon>Pseudomonadati</taxon>
        <taxon>Bacteroidota</taxon>
        <taxon>Bacteroidia</taxon>
        <taxon>Bacteroidales</taxon>
        <taxon>Bacteroidaceae</taxon>
        <taxon>Bacteroides</taxon>
    </lineage>
</organism>
<comment type="caution">
    <text evidence="1">The sequence shown here is derived from an EMBL/GenBank/DDBJ whole genome shotgun (WGS) entry which is preliminary data.</text>
</comment>
<sequence>MEREKQIENVKRKCQRHMTRKAEKCQSLNLWQISP</sequence>
<evidence type="ECO:0000313" key="1">
    <source>
        <dbReference type="EMBL" id="EDO54254.1"/>
    </source>
</evidence>
<reference evidence="1" key="1">
    <citation type="submission" date="2007-06" db="EMBL/GenBank/DDBJ databases">
        <authorList>
            <person name="Fulton L."/>
            <person name="Clifton S."/>
            <person name="Fulton B."/>
            <person name="Xu J."/>
            <person name="Minx P."/>
            <person name="Pepin K.H."/>
            <person name="Johnson M."/>
            <person name="Thiruvilangam P."/>
            <person name="Bhonagiri V."/>
            <person name="Nash W.E."/>
            <person name="Mardis E.R."/>
            <person name="Wilson R.K."/>
        </authorList>
    </citation>
    <scope>NUCLEOTIDE SEQUENCE [LARGE SCALE GENOMIC DNA]</scope>
    <source>
        <strain evidence="1">ATCC 8492</strain>
    </source>
</reference>
<gene>
    <name evidence="1" type="ORF">BACUNI_02262</name>
</gene>
<protein>
    <submittedName>
        <fullName evidence="1">Uncharacterized protein</fullName>
    </submittedName>
</protein>
<reference evidence="1" key="2">
    <citation type="submission" date="2013-11" db="EMBL/GenBank/DDBJ databases">
        <title>Draft genome sequence of Bacteroides uniformis (ATCC 8492).</title>
        <authorList>
            <person name="Sudarsanam P."/>
            <person name="Ley R."/>
            <person name="Guruge J."/>
            <person name="Turnbaugh P.J."/>
            <person name="Mahowald M."/>
            <person name="Liep D."/>
            <person name="Gordon J."/>
        </authorList>
    </citation>
    <scope>NUCLEOTIDE SEQUENCE</scope>
    <source>
        <strain evidence="1">ATCC 8492</strain>
    </source>
</reference>
<accession>A0ABC9NBS3</accession>
<dbReference type="AlphaFoldDB" id="A0ABC9NBS3"/>
<dbReference type="EMBL" id="AAYH02000043">
    <property type="protein sequence ID" value="EDO54254.1"/>
    <property type="molecule type" value="Genomic_DNA"/>
</dbReference>
<proteinExistence type="predicted"/>
<keyword evidence="2" id="KW-1185">Reference proteome</keyword>